<accession>A0A0D6PGT7</accession>
<protein>
    <submittedName>
        <fullName evidence="1">Uncharacterized protein</fullName>
    </submittedName>
</protein>
<evidence type="ECO:0000313" key="1">
    <source>
        <dbReference type="EMBL" id="GAN80049.1"/>
    </source>
</evidence>
<proteinExistence type="predicted"/>
<keyword evidence="2" id="KW-1185">Reference proteome</keyword>
<sequence length="49" mass="5083">MAARAEGLLALMLLALVVLLLGAVALTALAPVADVTALARLVEPRDWMV</sequence>
<reference evidence="1 2" key="1">
    <citation type="submission" date="2012-11" db="EMBL/GenBank/DDBJ databases">
        <title>Whole genome sequence of Acidocella aminolytica 101 = DSM 11237.</title>
        <authorList>
            <person name="Azuma Y."/>
            <person name="Higashiura N."/>
            <person name="Hirakawa H."/>
            <person name="Matsushita K."/>
        </authorList>
    </citation>
    <scope>NUCLEOTIDE SEQUENCE [LARGE SCALE GENOMIC DNA]</scope>
    <source>
        <strain evidence="2">101 / DSM 11237</strain>
    </source>
</reference>
<dbReference type="EMBL" id="BANC01000035">
    <property type="protein sequence ID" value="GAN80049.1"/>
    <property type="molecule type" value="Genomic_DNA"/>
</dbReference>
<gene>
    <name evidence="1" type="ORF">Aam_035_056</name>
</gene>
<organism evidence="1 2">
    <name type="scientific">Acidocella aminolytica 101 = DSM 11237</name>
    <dbReference type="NCBI Taxonomy" id="1120923"/>
    <lineage>
        <taxon>Bacteria</taxon>
        <taxon>Pseudomonadati</taxon>
        <taxon>Pseudomonadota</taxon>
        <taxon>Alphaproteobacteria</taxon>
        <taxon>Acetobacterales</taxon>
        <taxon>Acidocellaceae</taxon>
        <taxon>Acidocella</taxon>
    </lineage>
</organism>
<evidence type="ECO:0000313" key="2">
    <source>
        <dbReference type="Proteomes" id="UP000032668"/>
    </source>
</evidence>
<dbReference type="Proteomes" id="UP000032668">
    <property type="component" value="Unassembled WGS sequence"/>
</dbReference>
<name>A0A0D6PGT7_9PROT</name>
<dbReference type="AlphaFoldDB" id="A0A0D6PGT7"/>
<comment type="caution">
    <text evidence="1">The sequence shown here is derived from an EMBL/GenBank/DDBJ whole genome shotgun (WGS) entry which is preliminary data.</text>
</comment>